<dbReference type="Pfam" id="PF03583">
    <property type="entry name" value="LIP"/>
    <property type="match status" value="1"/>
</dbReference>
<evidence type="ECO:0000313" key="2">
    <source>
        <dbReference type="EMBL" id="ATL70133.1"/>
    </source>
</evidence>
<sequence>MSRRLLRALVTVSAIAAAFAGLPVAAADLGLPPVPAADPFYAQPNSLTGASMGDVIDSRPVDVLGVPAHGPLTAWQLKYVSQDTQGTPWTTTALVLKPAQTTATPKLVAFQPWIDSLDSRCNPSYQLRAGLGYLISTGMLAEMPNLASLLDRGYTVVVPDYLGPHNQFAAGYVEGRNTLDGIRAAENFAPAGLSGTGTPVGLFGYSGGARGTEFAAELAPKYAPELNIRGVAAGGLPTDMGASAALMNGGPFAGIDISSAFGIARAYPELNIPAYFKPGVERQVSGLCQTQILPTYAYTHLQDYTVGGSWPLGEPAVARVLETLRAGRYGTPAAPLYLFSGADDQVAPAAKTRELVEDYRARGVDVTYAEYPGTEHVAAQNAGSSAALAWLAGHMD</sequence>
<dbReference type="GO" id="GO:0016042">
    <property type="term" value="P:lipid catabolic process"/>
    <property type="evidence" value="ECO:0007669"/>
    <property type="project" value="InterPro"/>
</dbReference>
<dbReference type="Proteomes" id="UP000221961">
    <property type="component" value="Chromosome"/>
</dbReference>
<evidence type="ECO:0000256" key="1">
    <source>
        <dbReference type="SAM" id="SignalP"/>
    </source>
</evidence>
<reference evidence="2 3" key="1">
    <citation type="submission" date="2017-10" db="EMBL/GenBank/DDBJ databases">
        <title>Comparative genomics between pathogenic Norcardia.</title>
        <authorList>
            <person name="Zeng L."/>
        </authorList>
    </citation>
    <scope>NUCLEOTIDE SEQUENCE [LARGE SCALE GENOMIC DNA]</scope>
    <source>
        <strain evidence="2 3">NC_YFY_NT001</strain>
    </source>
</reference>
<protein>
    <recommendedName>
        <fullName evidence="4">Lipase</fullName>
    </recommendedName>
</protein>
<dbReference type="InterPro" id="IPR005152">
    <property type="entry name" value="Lipase_secreted"/>
</dbReference>
<keyword evidence="1" id="KW-0732">Signal</keyword>
<evidence type="ECO:0000313" key="3">
    <source>
        <dbReference type="Proteomes" id="UP000221961"/>
    </source>
</evidence>
<proteinExistence type="predicted"/>
<dbReference type="EMBL" id="CP023778">
    <property type="protein sequence ID" value="ATL70133.1"/>
    <property type="molecule type" value="Genomic_DNA"/>
</dbReference>
<gene>
    <name evidence="2" type="ORF">CRH09_32045</name>
</gene>
<dbReference type="SUPFAM" id="SSF53474">
    <property type="entry name" value="alpha/beta-Hydrolases"/>
    <property type="match status" value="1"/>
</dbReference>
<accession>A0A291RRM2</accession>
<feature type="signal peptide" evidence="1">
    <location>
        <begin position="1"/>
        <end position="26"/>
    </location>
</feature>
<evidence type="ECO:0008006" key="4">
    <source>
        <dbReference type="Google" id="ProtNLM"/>
    </source>
</evidence>
<dbReference type="Gene3D" id="1.10.260.130">
    <property type="match status" value="1"/>
</dbReference>
<feature type="chain" id="PRO_5038753091" description="Lipase" evidence="1">
    <location>
        <begin position="27"/>
        <end position="396"/>
    </location>
</feature>
<dbReference type="InterPro" id="IPR029058">
    <property type="entry name" value="AB_hydrolase_fold"/>
</dbReference>
<dbReference type="GeneID" id="88361910"/>
<dbReference type="KEGG" id="ntp:CRH09_32045"/>
<dbReference type="Gene3D" id="3.40.50.1820">
    <property type="entry name" value="alpha/beta hydrolase"/>
    <property type="match status" value="1"/>
</dbReference>
<dbReference type="PANTHER" id="PTHR34853">
    <property type="match status" value="1"/>
</dbReference>
<dbReference type="GO" id="GO:0004806">
    <property type="term" value="F:triacylglycerol lipase activity"/>
    <property type="evidence" value="ECO:0007669"/>
    <property type="project" value="InterPro"/>
</dbReference>
<organism evidence="2 3">
    <name type="scientific">Nocardia terpenica</name>
    <dbReference type="NCBI Taxonomy" id="455432"/>
    <lineage>
        <taxon>Bacteria</taxon>
        <taxon>Bacillati</taxon>
        <taxon>Actinomycetota</taxon>
        <taxon>Actinomycetes</taxon>
        <taxon>Mycobacteriales</taxon>
        <taxon>Nocardiaceae</taxon>
        <taxon>Nocardia</taxon>
    </lineage>
</organism>
<name>A0A291RRM2_9NOCA</name>
<dbReference type="PANTHER" id="PTHR34853:SF1">
    <property type="entry name" value="LIPASE 5"/>
    <property type="match status" value="1"/>
</dbReference>
<dbReference type="PIRSF" id="PIRSF029171">
    <property type="entry name" value="Esterase_LipA"/>
    <property type="match status" value="1"/>
</dbReference>
<dbReference type="AlphaFoldDB" id="A0A291RRM2"/>
<dbReference type="RefSeq" id="WP_098697126.1">
    <property type="nucleotide sequence ID" value="NZ_CP023778.1"/>
</dbReference>